<reference evidence="2 3" key="1">
    <citation type="submission" date="2018-03" db="EMBL/GenBank/DDBJ databases">
        <title>Genomic Encyclopedia of Archaeal and Bacterial Type Strains, Phase II (KMG-II): from individual species to whole genera.</title>
        <authorList>
            <person name="Goeker M."/>
        </authorList>
    </citation>
    <scope>NUCLEOTIDE SEQUENCE [LARGE SCALE GENOMIC DNA]</scope>
    <source>
        <strain evidence="2 3">DSM 100065</strain>
    </source>
</reference>
<feature type="signal peptide" evidence="1">
    <location>
        <begin position="1"/>
        <end position="19"/>
    </location>
</feature>
<name>A0A2T1A4F2_9ACTN</name>
<feature type="chain" id="PRO_5039691306" description="PknH-like protein" evidence="1">
    <location>
        <begin position="20"/>
        <end position="236"/>
    </location>
</feature>
<evidence type="ECO:0008006" key="4">
    <source>
        <dbReference type="Google" id="ProtNLM"/>
    </source>
</evidence>
<proteinExistence type="predicted"/>
<dbReference type="EMBL" id="PVUE01000002">
    <property type="protein sequence ID" value="PRZ43424.1"/>
    <property type="molecule type" value="Genomic_DNA"/>
</dbReference>
<sequence>MKKAVAAMSAIAVAVIVLASGCTTVIKDATATPPKVEKLTQASINERVPKANFFGSNTTEPDDFQTKWMYFCSGEKYPATDSIKGVEPYAKGYTAKGSLPFNAERGDFGVNVYALPDKKAATSLADNAISDMKNCKDTDNSDGGSGDTAYTIKSKNKEQDYSHGAWQGYAIHTESVYTPSNGGDKEDSTILAVVAYRANVVALLNIYAYKPDSNKTALDKSTTLVDKFLDALDNKK</sequence>
<protein>
    <recommendedName>
        <fullName evidence="4">PknH-like protein</fullName>
    </recommendedName>
</protein>
<keyword evidence="1" id="KW-0732">Signal</keyword>
<evidence type="ECO:0000313" key="2">
    <source>
        <dbReference type="EMBL" id="PRZ43424.1"/>
    </source>
</evidence>
<gene>
    <name evidence="2" type="ORF">CLV47_102110</name>
</gene>
<keyword evidence="3" id="KW-1185">Reference proteome</keyword>
<evidence type="ECO:0000256" key="1">
    <source>
        <dbReference type="SAM" id="SignalP"/>
    </source>
</evidence>
<evidence type="ECO:0000313" key="3">
    <source>
        <dbReference type="Proteomes" id="UP000237752"/>
    </source>
</evidence>
<dbReference type="RefSeq" id="WP_106347593.1">
    <property type="nucleotide sequence ID" value="NZ_PVUE01000002.1"/>
</dbReference>
<comment type="caution">
    <text evidence="2">The sequence shown here is derived from an EMBL/GenBank/DDBJ whole genome shotgun (WGS) entry which is preliminary data.</text>
</comment>
<accession>A0A2T1A4F2</accession>
<dbReference type="Proteomes" id="UP000237752">
    <property type="component" value="Unassembled WGS sequence"/>
</dbReference>
<dbReference type="AlphaFoldDB" id="A0A2T1A4F2"/>
<dbReference type="PROSITE" id="PS51257">
    <property type="entry name" value="PROKAR_LIPOPROTEIN"/>
    <property type="match status" value="1"/>
</dbReference>
<organism evidence="2 3">
    <name type="scientific">Antricoccus suffuscus</name>
    <dbReference type="NCBI Taxonomy" id="1629062"/>
    <lineage>
        <taxon>Bacteria</taxon>
        <taxon>Bacillati</taxon>
        <taxon>Actinomycetota</taxon>
        <taxon>Actinomycetes</taxon>
        <taxon>Geodermatophilales</taxon>
        <taxon>Antricoccaceae</taxon>
        <taxon>Antricoccus</taxon>
    </lineage>
</organism>